<dbReference type="PROSITE" id="PS50894">
    <property type="entry name" value="HPT"/>
    <property type="match status" value="1"/>
</dbReference>
<comment type="catalytic activity">
    <reaction evidence="1">
        <text>ATP + protein L-histidine = ADP + protein N-phospho-L-histidine.</text>
        <dbReference type="EC" id="2.7.13.3"/>
    </reaction>
</comment>
<keyword evidence="10 20" id="KW-0547">Nucleotide-binding</keyword>
<dbReference type="PANTHER" id="PTHR43047">
    <property type="entry name" value="TWO-COMPONENT HISTIDINE PROTEIN KINASE"/>
    <property type="match status" value="1"/>
</dbReference>
<evidence type="ECO:0000256" key="1">
    <source>
        <dbReference type="ARBA" id="ARBA00000085"/>
    </source>
</evidence>
<gene>
    <name evidence="20" type="ORF">OM075_20965</name>
</gene>
<accession>A0AAE3M804</accession>
<dbReference type="GO" id="GO:0005524">
    <property type="term" value="F:ATP binding"/>
    <property type="evidence" value="ECO:0007669"/>
    <property type="project" value="UniProtKB-KW"/>
</dbReference>
<evidence type="ECO:0000256" key="5">
    <source>
        <dbReference type="ARBA" id="ARBA00022519"/>
    </source>
</evidence>
<dbReference type="GO" id="GO:0000155">
    <property type="term" value="F:phosphorelay sensor kinase activity"/>
    <property type="evidence" value="ECO:0007669"/>
    <property type="project" value="InterPro"/>
</dbReference>
<dbReference type="InterPro" id="IPR011006">
    <property type="entry name" value="CheY-like_superfamily"/>
</dbReference>
<dbReference type="SMART" id="SM00388">
    <property type="entry name" value="HisKA"/>
    <property type="match status" value="1"/>
</dbReference>
<reference evidence="20" key="1">
    <citation type="submission" date="2022-10" db="EMBL/GenBank/DDBJ databases">
        <authorList>
            <person name="Yu W.X."/>
        </authorList>
    </citation>
    <scope>NUCLEOTIDE SEQUENCE</scope>
    <source>
        <strain evidence="20">AAT</strain>
    </source>
</reference>
<dbReference type="PANTHER" id="PTHR43047:SF72">
    <property type="entry name" value="OSMOSENSING HISTIDINE PROTEIN KINASE SLN1"/>
    <property type="match status" value="1"/>
</dbReference>
<dbReference type="SUPFAM" id="SSF55874">
    <property type="entry name" value="ATPase domain of HSP90 chaperone/DNA topoisomerase II/histidine kinase"/>
    <property type="match status" value="1"/>
</dbReference>
<evidence type="ECO:0000256" key="6">
    <source>
        <dbReference type="ARBA" id="ARBA00022553"/>
    </source>
</evidence>
<feature type="transmembrane region" description="Helical" evidence="16">
    <location>
        <begin position="300"/>
        <end position="322"/>
    </location>
</feature>
<dbReference type="SMART" id="SM00448">
    <property type="entry name" value="REC"/>
    <property type="match status" value="1"/>
</dbReference>
<evidence type="ECO:0000313" key="20">
    <source>
        <dbReference type="EMBL" id="MCW3788951.1"/>
    </source>
</evidence>
<comment type="caution">
    <text evidence="20">The sequence shown here is derived from an EMBL/GenBank/DDBJ whole genome shotgun (WGS) entry which is preliminary data.</text>
</comment>
<feature type="domain" description="Response regulatory" evidence="18">
    <location>
        <begin position="591"/>
        <end position="706"/>
    </location>
</feature>
<dbReference type="Pfam" id="PF00072">
    <property type="entry name" value="Response_reg"/>
    <property type="match status" value="1"/>
</dbReference>
<dbReference type="InterPro" id="IPR036097">
    <property type="entry name" value="HisK_dim/P_sf"/>
</dbReference>
<dbReference type="Gene3D" id="1.20.120.160">
    <property type="entry name" value="HPT domain"/>
    <property type="match status" value="1"/>
</dbReference>
<dbReference type="Proteomes" id="UP001209229">
    <property type="component" value="Unassembled WGS sequence"/>
</dbReference>
<dbReference type="InterPro" id="IPR005467">
    <property type="entry name" value="His_kinase_dom"/>
</dbReference>
<proteinExistence type="predicted"/>
<dbReference type="RefSeq" id="WP_301192508.1">
    <property type="nucleotide sequence ID" value="NZ_JAPDPJ010000073.1"/>
</dbReference>
<evidence type="ECO:0000256" key="9">
    <source>
        <dbReference type="ARBA" id="ARBA00022777"/>
    </source>
</evidence>
<dbReference type="PRINTS" id="PR00344">
    <property type="entry name" value="BCTRLSENSOR"/>
</dbReference>
<feature type="domain" description="Histidine kinase" evidence="17">
    <location>
        <begin position="356"/>
        <end position="571"/>
    </location>
</feature>
<dbReference type="PROSITE" id="PS50109">
    <property type="entry name" value="HIS_KIN"/>
    <property type="match status" value="1"/>
</dbReference>
<dbReference type="SUPFAM" id="SSF47384">
    <property type="entry name" value="Homodimeric domain of signal transducing histidine kinase"/>
    <property type="match status" value="1"/>
</dbReference>
<dbReference type="PROSITE" id="PS50110">
    <property type="entry name" value="RESPONSE_REGULATORY"/>
    <property type="match status" value="1"/>
</dbReference>
<keyword evidence="4" id="KW-1003">Cell membrane</keyword>
<protein>
    <recommendedName>
        <fullName evidence="3">histidine kinase</fullName>
        <ecNumber evidence="3">2.7.13.3</ecNumber>
    </recommendedName>
</protein>
<dbReference type="GO" id="GO:0005886">
    <property type="term" value="C:plasma membrane"/>
    <property type="evidence" value="ECO:0007669"/>
    <property type="project" value="UniProtKB-SubCell"/>
</dbReference>
<dbReference type="InterPro" id="IPR001789">
    <property type="entry name" value="Sig_transdc_resp-reg_receiver"/>
</dbReference>
<keyword evidence="10 20" id="KW-0067">ATP-binding</keyword>
<keyword evidence="21" id="KW-1185">Reference proteome</keyword>
<feature type="coiled-coil region" evidence="15">
    <location>
        <begin position="225"/>
        <end position="259"/>
    </location>
</feature>
<dbReference type="InterPro" id="IPR036641">
    <property type="entry name" value="HPT_dom_sf"/>
</dbReference>
<dbReference type="Pfam" id="PF00512">
    <property type="entry name" value="HisKA"/>
    <property type="match status" value="1"/>
</dbReference>
<dbReference type="InterPro" id="IPR036890">
    <property type="entry name" value="HATPase_C_sf"/>
</dbReference>
<dbReference type="AlphaFoldDB" id="A0AAE3M804"/>
<evidence type="ECO:0000256" key="16">
    <source>
        <dbReference type="SAM" id="Phobius"/>
    </source>
</evidence>
<keyword evidence="15" id="KW-0175">Coiled coil</keyword>
<evidence type="ECO:0000256" key="7">
    <source>
        <dbReference type="ARBA" id="ARBA00022679"/>
    </source>
</evidence>
<keyword evidence="9" id="KW-0418">Kinase</keyword>
<keyword evidence="7" id="KW-0808">Transferase</keyword>
<keyword evidence="5" id="KW-0997">Cell inner membrane</keyword>
<dbReference type="CDD" id="cd00082">
    <property type="entry name" value="HisKA"/>
    <property type="match status" value="1"/>
</dbReference>
<evidence type="ECO:0000256" key="13">
    <source>
        <dbReference type="PROSITE-ProRule" id="PRU00110"/>
    </source>
</evidence>
<evidence type="ECO:0000256" key="14">
    <source>
        <dbReference type="PROSITE-ProRule" id="PRU00169"/>
    </source>
</evidence>
<dbReference type="Pfam" id="PF02518">
    <property type="entry name" value="HATPase_c"/>
    <property type="match status" value="1"/>
</dbReference>
<dbReference type="FunFam" id="3.30.565.10:FF:000010">
    <property type="entry name" value="Sensor histidine kinase RcsC"/>
    <property type="match status" value="1"/>
</dbReference>
<keyword evidence="8 16" id="KW-0812">Transmembrane</keyword>
<dbReference type="EMBL" id="JAPDPJ010000073">
    <property type="protein sequence ID" value="MCW3788951.1"/>
    <property type="molecule type" value="Genomic_DNA"/>
</dbReference>
<dbReference type="InterPro" id="IPR008207">
    <property type="entry name" value="Sig_transdc_His_kin_Hpt_dom"/>
</dbReference>
<dbReference type="GO" id="GO:0009927">
    <property type="term" value="F:histidine phosphotransfer kinase activity"/>
    <property type="evidence" value="ECO:0007669"/>
    <property type="project" value="TreeGrafter"/>
</dbReference>
<dbReference type="Gene3D" id="3.40.50.2300">
    <property type="match status" value="1"/>
</dbReference>
<evidence type="ECO:0000256" key="3">
    <source>
        <dbReference type="ARBA" id="ARBA00012438"/>
    </source>
</evidence>
<evidence type="ECO:0000256" key="12">
    <source>
        <dbReference type="ARBA" id="ARBA00023136"/>
    </source>
</evidence>
<evidence type="ECO:0000256" key="11">
    <source>
        <dbReference type="ARBA" id="ARBA00022989"/>
    </source>
</evidence>
<keyword evidence="12 16" id="KW-0472">Membrane</keyword>
<dbReference type="CDD" id="cd16922">
    <property type="entry name" value="HATPase_EvgS-ArcB-TorS-like"/>
    <property type="match status" value="1"/>
</dbReference>
<evidence type="ECO:0000259" key="19">
    <source>
        <dbReference type="PROSITE" id="PS50894"/>
    </source>
</evidence>
<dbReference type="InterPro" id="IPR004358">
    <property type="entry name" value="Sig_transdc_His_kin-like_C"/>
</dbReference>
<evidence type="ECO:0000256" key="4">
    <source>
        <dbReference type="ARBA" id="ARBA00022475"/>
    </source>
</evidence>
<evidence type="ECO:0000256" key="10">
    <source>
        <dbReference type="ARBA" id="ARBA00022840"/>
    </source>
</evidence>
<dbReference type="InterPro" id="IPR003661">
    <property type="entry name" value="HisK_dim/P_dom"/>
</dbReference>
<evidence type="ECO:0000256" key="2">
    <source>
        <dbReference type="ARBA" id="ARBA00004429"/>
    </source>
</evidence>
<name>A0AAE3M804_9BACT</name>
<sequence length="848" mass="97386">MNKIVPEKWIQTKVTLGFIIIIAIAIVIFTIGYFSVASIIKVQNESVTNEEEFTYLNQLIFEIIETEGISRVYGVTGNEEYKEQYELHHDSVLSIISYLPKLFTDKSSVNSIAEVKRSYLKKKELMDQLVQINIINLHRTSAESLLESIPDSLNYQITEYTYTTVKVDSLDEDTSSIEEEEPEDQKRKGFLKRMSDFLSGKKKKDVAQEIAPTISKQVDSTVQKRVRTDQNIKQIKTQLKKASKQDELFNRKLQRHENDLIQLDRILTEQIKSIVNNLQNISVQKNARRRAEMESMRSSFLDRVLLLVSSAISLMLFFIYWISRDITKSQKLNNDIIRAKERVDRLLKVKEQFVAHMSHEIRTPLTAIIGFSEQLSMLKLGGQQKDILERIKLSAQHLIGLINNILDFSSLESGKVEFFKDQIDAKVMMEELHHLFDLKAYEKGIEFSYTVDDQLIAFESDSLRLKQVLINLIGNAFKFTPEGYVKYGVELKKDKLVFTVSDSGIGIPKDKQKSIFKMFNQVNISLSRKYTGTGLGLSISRQIIEAMGGSISVQSKMDEGSTFKFDIPYVQGKQLAKSSKNESVYSFKNKSILAVDDDEMICQVIDGILHHKCQKLDVNSSVDMALKALEHNQYDLLMIDLHMPQIDGLQLMHIIREEKHIDTPILFLTADMVNAELKKANDNKSVWIMAKPFTHNQIMEKLTEIFGNIDNESEPVENETESFPNNKTEEMKSKEANQLYDLDGVKSFTGDDKAFLDSIIQTFIENTDVGIKDTEDAIRKVDHHQTAEKAHKMLTGFRQFKIEHGIHILTQIESTRDVNLKEEVMENLLSELKTLWQPIKTDLQNIMD</sequence>
<evidence type="ECO:0000259" key="17">
    <source>
        <dbReference type="PROSITE" id="PS50109"/>
    </source>
</evidence>
<feature type="domain" description="HPt" evidence="19">
    <location>
        <begin position="752"/>
        <end position="846"/>
    </location>
</feature>
<dbReference type="InterPro" id="IPR003594">
    <property type="entry name" value="HATPase_dom"/>
</dbReference>
<keyword evidence="6 14" id="KW-0597">Phosphoprotein</keyword>
<feature type="modified residue" description="4-aspartylphosphate" evidence="14">
    <location>
        <position position="640"/>
    </location>
</feature>
<dbReference type="SMART" id="SM00387">
    <property type="entry name" value="HATPase_c"/>
    <property type="match status" value="1"/>
</dbReference>
<feature type="transmembrane region" description="Helical" evidence="16">
    <location>
        <begin position="16"/>
        <end position="36"/>
    </location>
</feature>
<evidence type="ECO:0000313" key="21">
    <source>
        <dbReference type="Proteomes" id="UP001209229"/>
    </source>
</evidence>
<dbReference type="Gene3D" id="3.30.565.10">
    <property type="entry name" value="Histidine kinase-like ATPase, C-terminal domain"/>
    <property type="match status" value="1"/>
</dbReference>
<evidence type="ECO:0000259" key="18">
    <source>
        <dbReference type="PROSITE" id="PS50110"/>
    </source>
</evidence>
<evidence type="ECO:0000256" key="8">
    <source>
        <dbReference type="ARBA" id="ARBA00022692"/>
    </source>
</evidence>
<comment type="subcellular location">
    <subcellularLocation>
        <location evidence="2">Cell inner membrane</location>
        <topology evidence="2">Multi-pass membrane protein</topology>
    </subcellularLocation>
</comment>
<feature type="modified residue" description="Phosphohistidine" evidence="13">
    <location>
        <position position="791"/>
    </location>
</feature>
<dbReference type="EC" id="2.7.13.3" evidence="3"/>
<evidence type="ECO:0000256" key="15">
    <source>
        <dbReference type="SAM" id="Coils"/>
    </source>
</evidence>
<dbReference type="SUPFAM" id="SSF47226">
    <property type="entry name" value="Histidine-containing phosphotransfer domain, HPT domain"/>
    <property type="match status" value="1"/>
</dbReference>
<dbReference type="Gene3D" id="1.10.287.130">
    <property type="match status" value="1"/>
</dbReference>
<keyword evidence="11 16" id="KW-1133">Transmembrane helix</keyword>
<dbReference type="SUPFAM" id="SSF52172">
    <property type="entry name" value="CheY-like"/>
    <property type="match status" value="1"/>
</dbReference>
<organism evidence="20 21">
    <name type="scientific">Plebeiibacterium sediminum</name>
    <dbReference type="NCBI Taxonomy" id="2992112"/>
    <lineage>
        <taxon>Bacteria</taxon>
        <taxon>Pseudomonadati</taxon>
        <taxon>Bacteroidota</taxon>
        <taxon>Bacteroidia</taxon>
        <taxon>Marinilabiliales</taxon>
        <taxon>Marinilabiliaceae</taxon>
        <taxon>Plebeiibacterium</taxon>
    </lineage>
</organism>